<dbReference type="SUPFAM" id="SSF56935">
    <property type="entry name" value="Porins"/>
    <property type="match status" value="1"/>
</dbReference>
<keyword evidence="3" id="KW-1134">Transmembrane beta strand</keyword>
<feature type="chain" id="PRO_5037521017" evidence="9">
    <location>
        <begin position="26"/>
        <end position="430"/>
    </location>
</feature>
<name>A0A942DUX7_9HYPH</name>
<keyword evidence="6" id="KW-0472">Membrane</keyword>
<comment type="similarity">
    <text evidence="2">Belongs to the OmpP1/FadL family.</text>
</comment>
<evidence type="ECO:0000256" key="6">
    <source>
        <dbReference type="ARBA" id="ARBA00023136"/>
    </source>
</evidence>
<dbReference type="RefSeq" id="WP_188253120.1">
    <property type="nucleotide sequence ID" value="NZ_JABVCF010000001.1"/>
</dbReference>
<keyword evidence="4" id="KW-0812">Transmembrane</keyword>
<dbReference type="PANTHER" id="PTHR35093:SF8">
    <property type="entry name" value="OUTER MEMBRANE PROTEIN NMB0088-RELATED"/>
    <property type="match status" value="1"/>
</dbReference>
<keyword evidence="5 9" id="KW-0732">Signal</keyword>
<dbReference type="GO" id="GO:0009279">
    <property type="term" value="C:cell outer membrane"/>
    <property type="evidence" value="ECO:0007669"/>
    <property type="project" value="UniProtKB-SubCell"/>
</dbReference>
<keyword evidence="11" id="KW-1185">Reference proteome</keyword>
<comment type="caution">
    <text evidence="10">The sequence shown here is derived from an EMBL/GenBank/DDBJ whole genome shotgun (WGS) entry which is preliminary data.</text>
</comment>
<gene>
    <name evidence="10" type="ORF">KEU06_03060</name>
</gene>
<comment type="subcellular location">
    <subcellularLocation>
        <location evidence="1">Cell outer membrane</location>
        <topology evidence="1">Multi-pass membrane protein</topology>
    </subcellularLocation>
</comment>
<accession>A0A942DUX7</accession>
<evidence type="ECO:0000313" key="11">
    <source>
        <dbReference type="Proteomes" id="UP000680348"/>
    </source>
</evidence>
<evidence type="ECO:0000313" key="10">
    <source>
        <dbReference type="EMBL" id="MBS3647604.1"/>
    </source>
</evidence>
<evidence type="ECO:0000256" key="8">
    <source>
        <dbReference type="SAM" id="MobiDB-lite"/>
    </source>
</evidence>
<dbReference type="Pfam" id="PF03349">
    <property type="entry name" value="Toluene_X"/>
    <property type="match status" value="1"/>
</dbReference>
<evidence type="ECO:0000256" key="9">
    <source>
        <dbReference type="SAM" id="SignalP"/>
    </source>
</evidence>
<dbReference type="Proteomes" id="UP000680348">
    <property type="component" value="Unassembled WGS sequence"/>
</dbReference>
<dbReference type="Gene3D" id="2.40.160.60">
    <property type="entry name" value="Outer membrane protein transport protein (OMPP1/FadL/TodX)"/>
    <property type="match status" value="1"/>
</dbReference>
<dbReference type="AlphaFoldDB" id="A0A942DUX7"/>
<protein>
    <submittedName>
        <fullName evidence="10">Transporter</fullName>
    </submittedName>
</protein>
<evidence type="ECO:0000256" key="2">
    <source>
        <dbReference type="ARBA" id="ARBA00008163"/>
    </source>
</evidence>
<dbReference type="EMBL" id="JAGWCR010000001">
    <property type="protein sequence ID" value="MBS3647604.1"/>
    <property type="molecule type" value="Genomic_DNA"/>
</dbReference>
<proteinExistence type="inferred from homology"/>
<feature type="signal peptide" evidence="9">
    <location>
        <begin position="1"/>
        <end position="25"/>
    </location>
</feature>
<organism evidence="10 11">
    <name type="scientific">Pseudaminobacter soli</name>
    <name type="common">ex Zhang et al. 2022</name>
    <dbReference type="NCBI Taxonomy" id="2831468"/>
    <lineage>
        <taxon>Bacteria</taxon>
        <taxon>Pseudomonadati</taxon>
        <taxon>Pseudomonadota</taxon>
        <taxon>Alphaproteobacteria</taxon>
        <taxon>Hyphomicrobiales</taxon>
        <taxon>Phyllobacteriaceae</taxon>
        <taxon>Pseudaminobacter</taxon>
    </lineage>
</organism>
<feature type="compositionally biased region" description="Pro residues" evidence="8">
    <location>
        <begin position="73"/>
        <end position="84"/>
    </location>
</feature>
<dbReference type="InterPro" id="IPR005017">
    <property type="entry name" value="OMPP1/FadL/TodX"/>
</dbReference>
<evidence type="ECO:0000256" key="4">
    <source>
        <dbReference type="ARBA" id="ARBA00022692"/>
    </source>
</evidence>
<evidence type="ECO:0000256" key="5">
    <source>
        <dbReference type="ARBA" id="ARBA00022729"/>
    </source>
</evidence>
<feature type="region of interest" description="Disordered" evidence="8">
    <location>
        <begin position="70"/>
        <end position="97"/>
    </location>
</feature>
<dbReference type="GO" id="GO:0015483">
    <property type="term" value="F:long-chain fatty acid transporting porin activity"/>
    <property type="evidence" value="ECO:0007669"/>
    <property type="project" value="TreeGrafter"/>
</dbReference>
<evidence type="ECO:0000256" key="1">
    <source>
        <dbReference type="ARBA" id="ARBA00004571"/>
    </source>
</evidence>
<reference evidence="10" key="1">
    <citation type="submission" date="2021-04" db="EMBL/GenBank/DDBJ databases">
        <title>Pseudaminobacter soli sp. nov., isolated from paddy soil contaminated by heavy metals.</title>
        <authorList>
            <person name="Zhang K."/>
        </authorList>
    </citation>
    <scope>NUCLEOTIDE SEQUENCE</scope>
    <source>
        <strain evidence="10">19-2017</strain>
    </source>
</reference>
<keyword evidence="7" id="KW-0998">Cell outer membrane</keyword>
<evidence type="ECO:0000256" key="3">
    <source>
        <dbReference type="ARBA" id="ARBA00022452"/>
    </source>
</evidence>
<evidence type="ECO:0000256" key="7">
    <source>
        <dbReference type="ARBA" id="ARBA00023237"/>
    </source>
</evidence>
<dbReference type="PANTHER" id="PTHR35093">
    <property type="entry name" value="OUTER MEMBRANE PROTEIN NMB0088-RELATED"/>
    <property type="match status" value="1"/>
</dbReference>
<sequence>MKRTRFTLLASAGCVCLFSAGTALAGGLERGGYNIDLLFDPSRFAAEAGATYVMPQRDLKNVRDTDTTTGFPPVTPGFPDPLPPGARGLGGGNLNGRPTSVRDTENYWVPRIGIKAGLGDQVDCLLDYSQPWGAHTNPGLNWAGANNNIETKIDSDNYGATCSYKMDAGTGQFRVIGGVFYQKLEGFKERLAQDFSPFPVPLTGIGRLDLSADGVGWRAGVAYEIDEIAFRASLVYNSEVDLGDITGTLDLSQVNPAVGVQDVHGTASMPQSVELKVQSGIAPDWLAFGSIKWVDWSVLQTIPFCLTDVDNCTYAGRRTSLDLLYRDGWTISGGVGHKFSETLSAAASVTWDRGTSTGLGTQTDTWTFSAGASYTPNQNVELRLGGALGILTSGSSGVVTKDGINYGTDVAYDFDNDLVSALSASMKVKF</sequence>